<dbReference type="NCBIfam" id="TIGR01565">
    <property type="entry name" value="homeo_ZF_HD"/>
    <property type="match status" value="1"/>
</dbReference>
<keyword evidence="8" id="KW-0804">Transcription</keyword>
<dbReference type="STRING" id="35608.A0A2U1MCZ1"/>
<keyword evidence="6 12" id="KW-0238">DNA-binding</keyword>
<dbReference type="EMBL" id="PKPP01005726">
    <property type="protein sequence ID" value="PWA59076.1"/>
    <property type="molecule type" value="Genomic_DNA"/>
</dbReference>
<keyword evidence="7 12" id="KW-0371">Homeobox</keyword>
<comment type="subcellular location">
    <subcellularLocation>
        <location evidence="1">Nucleus</location>
    </subcellularLocation>
</comment>
<accession>A0A2U1MCZ1</accession>
<dbReference type="PROSITE" id="PS51523">
    <property type="entry name" value="ZF_HD_DIMER"/>
    <property type="match status" value="1"/>
</dbReference>
<evidence type="ECO:0000256" key="6">
    <source>
        <dbReference type="ARBA" id="ARBA00023125"/>
    </source>
</evidence>
<dbReference type="SUPFAM" id="SSF46689">
    <property type="entry name" value="Homeodomain-like"/>
    <property type="match status" value="1"/>
</dbReference>
<dbReference type="GO" id="GO:0008270">
    <property type="term" value="F:zinc ion binding"/>
    <property type="evidence" value="ECO:0007669"/>
    <property type="project" value="UniProtKB-KW"/>
</dbReference>
<keyword evidence="13" id="KW-1185">Reference proteome</keyword>
<evidence type="ECO:0000256" key="3">
    <source>
        <dbReference type="ARBA" id="ARBA00022771"/>
    </source>
</evidence>
<evidence type="ECO:0000256" key="8">
    <source>
        <dbReference type="ARBA" id="ARBA00023163"/>
    </source>
</evidence>
<dbReference type="PANTHER" id="PTHR31948">
    <property type="entry name" value="ZINC-FINGER HOMEODOMAIN PROTEIN 2"/>
    <property type="match status" value="1"/>
</dbReference>
<dbReference type="GO" id="GO:0003700">
    <property type="term" value="F:DNA-binding transcription factor activity"/>
    <property type="evidence" value="ECO:0007669"/>
    <property type="project" value="TreeGrafter"/>
</dbReference>
<feature type="region of interest" description="Disordered" evidence="10">
    <location>
        <begin position="1"/>
        <end position="20"/>
    </location>
</feature>
<evidence type="ECO:0000313" key="12">
    <source>
        <dbReference type="EMBL" id="PWA59076.1"/>
    </source>
</evidence>
<gene>
    <name evidence="12" type="ORF">CTI12_AA393980</name>
</gene>
<dbReference type="NCBIfam" id="TIGR01566">
    <property type="entry name" value="ZF_HD_prot_N"/>
    <property type="match status" value="1"/>
</dbReference>
<dbReference type="Pfam" id="PF04770">
    <property type="entry name" value="ZF-HD_dimer"/>
    <property type="match status" value="1"/>
</dbReference>
<dbReference type="InterPro" id="IPR009057">
    <property type="entry name" value="Homeodomain-like_sf"/>
</dbReference>
<dbReference type="InterPro" id="IPR006456">
    <property type="entry name" value="ZF_HD_homeobox_Cys/His_dimer"/>
</dbReference>
<dbReference type="GO" id="GO:0000976">
    <property type="term" value="F:transcription cis-regulatory region binding"/>
    <property type="evidence" value="ECO:0007669"/>
    <property type="project" value="TreeGrafter"/>
</dbReference>
<dbReference type="OrthoDB" id="1929626at2759"/>
<evidence type="ECO:0000259" key="11">
    <source>
        <dbReference type="PROSITE" id="PS51523"/>
    </source>
</evidence>
<dbReference type="Gene3D" id="1.10.10.60">
    <property type="entry name" value="Homeodomain-like"/>
    <property type="match status" value="1"/>
</dbReference>
<proteinExistence type="predicted"/>
<keyword evidence="4" id="KW-0862">Zinc</keyword>
<keyword evidence="9" id="KW-0539">Nucleus</keyword>
<sequence length="165" mass="18137">MGGHAVDGCGEFMPSPSSSPSLPTSLKCAACGCHPPHMLLALGSETNHYSTTPMSGKKRFRTKFTQAQKDKMHEVASKVGWKMQKRDEEMINSFCNEIGVDRNVFKVWMHNNKSTNKNNENLGHGHASSNNNNIINVNNINGHDAIDFIMSRNINNNNNGSSSSC</sequence>
<evidence type="ECO:0000256" key="1">
    <source>
        <dbReference type="ARBA" id="ARBA00004123"/>
    </source>
</evidence>
<evidence type="ECO:0000256" key="4">
    <source>
        <dbReference type="ARBA" id="ARBA00022833"/>
    </source>
</evidence>
<dbReference type="AlphaFoldDB" id="A0A2U1MCZ1"/>
<keyword evidence="3" id="KW-0863">Zinc-finger</keyword>
<evidence type="ECO:0000256" key="2">
    <source>
        <dbReference type="ARBA" id="ARBA00022723"/>
    </source>
</evidence>
<feature type="domain" description="ZF-HD dimerization-type" evidence="11">
    <location>
        <begin position="1"/>
        <end position="41"/>
    </location>
</feature>
<keyword evidence="5" id="KW-0805">Transcription regulation</keyword>
<dbReference type="InterPro" id="IPR006455">
    <property type="entry name" value="Homeodomain_ZF_HD"/>
</dbReference>
<name>A0A2U1MCZ1_ARTAN</name>
<evidence type="ECO:0000256" key="5">
    <source>
        <dbReference type="ARBA" id="ARBA00023015"/>
    </source>
</evidence>
<evidence type="ECO:0000313" key="13">
    <source>
        <dbReference type="Proteomes" id="UP000245207"/>
    </source>
</evidence>
<evidence type="ECO:0000256" key="10">
    <source>
        <dbReference type="SAM" id="MobiDB-lite"/>
    </source>
</evidence>
<dbReference type="Proteomes" id="UP000245207">
    <property type="component" value="Unassembled WGS sequence"/>
</dbReference>
<protein>
    <submittedName>
        <fullName evidence="12">ZF-HD homeobox protein</fullName>
    </submittedName>
</protein>
<evidence type="ECO:0000256" key="9">
    <source>
        <dbReference type="ARBA" id="ARBA00023242"/>
    </source>
</evidence>
<dbReference type="GO" id="GO:0050793">
    <property type="term" value="P:regulation of developmental process"/>
    <property type="evidence" value="ECO:0007669"/>
    <property type="project" value="TreeGrafter"/>
</dbReference>
<organism evidence="12 13">
    <name type="scientific">Artemisia annua</name>
    <name type="common">Sweet wormwood</name>
    <dbReference type="NCBI Taxonomy" id="35608"/>
    <lineage>
        <taxon>Eukaryota</taxon>
        <taxon>Viridiplantae</taxon>
        <taxon>Streptophyta</taxon>
        <taxon>Embryophyta</taxon>
        <taxon>Tracheophyta</taxon>
        <taxon>Spermatophyta</taxon>
        <taxon>Magnoliopsida</taxon>
        <taxon>eudicotyledons</taxon>
        <taxon>Gunneridae</taxon>
        <taxon>Pentapetalae</taxon>
        <taxon>asterids</taxon>
        <taxon>campanulids</taxon>
        <taxon>Asterales</taxon>
        <taxon>Asteraceae</taxon>
        <taxon>Asteroideae</taxon>
        <taxon>Anthemideae</taxon>
        <taxon>Artemisiinae</taxon>
        <taxon>Artemisia</taxon>
    </lineage>
</organism>
<dbReference type="GO" id="GO:0005634">
    <property type="term" value="C:nucleus"/>
    <property type="evidence" value="ECO:0007669"/>
    <property type="project" value="UniProtKB-SubCell"/>
</dbReference>
<reference evidence="12 13" key="1">
    <citation type="journal article" date="2018" name="Mol. Plant">
        <title>The genome of Artemisia annua provides insight into the evolution of Asteraceae family and artemisinin biosynthesis.</title>
        <authorList>
            <person name="Shen Q."/>
            <person name="Zhang L."/>
            <person name="Liao Z."/>
            <person name="Wang S."/>
            <person name="Yan T."/>
            <person name="Shi P."/>
            <person name="Liu M."/>
            <person name="Fu X."/>
            <person name="Pan Q."/>
            <person name="Wang Y."/>
            <person name="Lv Z."/>
            <person name="Lu X."/>
            <person name="Zhang F."/>
            <person name="Jiang W."/>
            <person name="Ma Y."/>
            <person name="Chen M."/>
            <person name="Hao X."/>
            <person name="Li L."/>
            <person name="Tang Y."/>
            <person name="Lv G."/>
            <person name="Zhou Y."/>
            <person name="Sun X."/>
            <person name="Brodelius P.E."/>
            <person name="Rose J.K.C."/>
            <person name="Tang K."/>
        </authorList>
    </citation>
    <scope>NUCLEOTIDE SEQUENCE [LARGE SCALE GENOMIC DNA]</scope>
    <source>
        <strain evidence="13">cv. Huhao1</strain>
        <tissue evidence="12">Leaf</tissue>
    </source>
</reference>
<dbReference type="PANTHER" id="PTHR31948:SF72">
    <property type="entry name" value="ZINC-FINGER HOMEODOMAIN PROTEIN 10"/>
    <property type="match status" value="1"/>
</dbReference>
<dbReference type="FunFam" id="1.10.10.60:FF:000257">
    <property type="entry name" value="Zinc-finger homeodomain protein 2"/>
    <property type="match status" value="1"/>
</dbReference>
<comment type="caution">
    <text evidence="12">The sequence shown here is derived from an EMBL/GenBank/DDBJ whole genome shotgun (WGS) entry which is preliminary data.</text>
</comment>
<keyword evidence="2" id="KW-0479">Metal-binding</keyword>
<evidence type="ECO:0000256" key="7">
    <source>
        <dbReference type="ARBA" id="ARBA00023155"/>
    </source>
</evidence>